<dbReference type="InterPro" id="IPR027417">
    <property type="entry name" value="P-loop_NTPase"/>
</dbReference>
<name>A0AAV0BKY6_PHAPC</name>
<evidence type="ECO:0000256" key="1">
    <source>
        <dbReference type="ARBA" id="ARBA00022741"/>
    </source>
</evidence>
<dbReference type="GO" id="GO:0003924">
    <property type="term" value="F:GTPase activity"/>
    <property type="evidence" value="ECO:0007669"/>
    <property type="project" value="InterPro"/>
</dbReference>
<feature type="binding site" evidence="3">
    <location>
        <begin position="61"/>
        <end position="64"/>
    </location>
    <ligand>
        <name>GTP</name>
        <dbReference type="ChEBI" id="CHEBI:37565"/>
    </ligand>
</feature>
<dbReference type="PANTHER" id="PTHR11711">
    <property type="entry name" value="ADP RIBOSYLATION FACTOR-RELATED"/>
    <property type="match status" value="1"/>
</dbReference>
<evidence type="ECO:0000256" key="3">
    <source>
        <dbReference type="PIRSR" id="PIRSR606689-1"/>
    </source>
</evidence>
<dbReference type="Gene3D" id="3.40.50.300">
    <property type="entry name" value="P-loop containing nucleotide triphosphate hydrolases"/>
    <property type="match status" value="1"/>
</dbReference>
<feature type="non-terminal residue" evidence="4">
    <location>
        <position position="1"/>
    </location>
</feature>
<gene>
    <name evidence="4" type="ORF">PPACK8108_LOCUS21473</name>
</gene>
<accession>A0AAV0BKY6</accession>
<comment type="caution">
    <text evidence="4">The sequence shown here is derived from an EMBL/GenBank/DDBJ whole genome shotgun (WGS) entry which is preliminary data.</text>
</comment>
<proteinExistence type="predicted"/>
<dbReference type="SUPFAM" id="SSF52540">
    <property type="entry name" value="P-loop containing nucleoside triphosphate hydrolases"/>
    <property type="match status" value="1"/>
</dbReference>
<organism evidence="4 5">
    <name type="scientific">Phakopsora pachyrhizi</name>
    <name type="common">Asian soybean rust disease fungus</name>
    <dbReference type="NCBI Taxonomy" id="170000"/>
    <lineage>
        <taxon>Eukaryota</taxon>
        <taxon>Fungi</taxon>
        <taxon>Dikarya</taxon>
        <taxon>Basidiomycota</taxon>
        <taxon>Pucciniomycotina</taxon>
        <taxon>Pucciniomycetes</taxon>
        <taxon>Pucciniales</taxon>
        <taxon>Phakopsoraceae</taxon>
        <taxon>Phakopsora</taxon>
    </lineage>
</organism>
<protein>
    <submittedName>
        <fullName evidence="4">ADP-ribosylation factor family-domain-containing protein</fullName>
    </submittedName>
</protein>
<reference evidence="4" key="1">
    <citation type="submission" date="2022-06" db="EMBL/GenBank/DDBJ databases">
        <authorList>
            <consortium name="SYNGENTA / RWTH Aachen University"/>
        </authorList>
    </citation>
    <scope>NUCLEOTIDE SEQUENCE</scope>
</reference>
<keyword evidence="1 3" id="KW-0547">Nucleotide-binding</keyword>
<feature type="non-terminal residue" evidence="4">
    <location>
        <position position="73"/>
    </location>
</feature>
<feature type="binding site" evidence="3">
    <location>
        <position position="5"/>
    </location>
    <ligand>
        <name>GTP</name>
        <dbReference type="ChEBI" id="CHEBI:37565"/>
    </ligand>
</feature>
<dbReference type="GO" id="GO:0005525">
    <property type="term" value="F:GTP binding"/>
    <property type="evidence" value="ECO:0007669"/>
    <property type="project" value="UniProtKB-KW"/>
</dbReference>
<keyword evidence="5" id="KW-1185">Reference proteome</keyword>
<keyword evidence="2 3" id="KW-0342">GTP-binding</keyword>
<evidence type="ECO:0000313" key="5">
    <source>
        <dbReference type="Proteomes" id="UP001153365"/>
    </source>
</evidence>
<dbReference type="Pfam" id="PF00025">
    <property type="entry name" value="Arf"/>
    <property type="match status" value="1"/>
</dbReference>
<dbReference type="Proteomes" id="UP001153365">
    <property type="component" value="Unassembled WGS sequence"/>
</dbReference>
<dbReference type="InterPro" id="IPR024156">
    <property type="entry name" value="Small_GTPase_ARF"/>
</dbReference>
<sequence length="73" mass="8496">WDLRGQMLIGPYWRCYYANTQAMIDVVDSNNRDQLPIIKAELLATPSEDELKDAKLFFFENTQDQLNTLTLAQ</sequence>
<dbReference type="EMBL" id="CALTRL010005816">
    <property type="protein sequence ID" value="CAH7686780.1"/>
    <property type="molecule type" value="Genomic_DNA"/>
</dbReference>
<evidence type="ECO:0000313" key="4">
    <source>
        <dbReference type="EMBL" id="CAH7686780.1"/>
    </source>
</evidence>
<evidence type="ECO:0000256" key="2">
    <source>
        <dbReference type="ARBA" id="ARBA00023134"/>
    </source>
</evidence>
<dbReference type="InterPro" id="IPR006689">
    <property type="entry name" value="Small_GTPase_ARF/SAR"/>
</dbReference>
<dbReference type="AlphaFoldDB" id="A0AAV0BKY6"/>